<sequence>MSTARRLNITLPEDVAEILNNVKNKSAFIAEAIREYKKQKDKEKLIAELKEGYLLSAKEDIELSKDWEVTINDGI</sequence>
<dbReference type="InterPro" id="IPR013321">
    <property type="entry name" value="Arc_rbn_hlx_hlx"/>
</dbReference>
<dbReference type="RefSeq" id="WP_265133365.1">
    <property type="nucleotide sequence ID" value="NZ_FXTX01000002.1"/>
</dbReference>
<dbReference type="AlphaFoldDB" id="A0AA45WJL6"/>
<dbReference type="EMBL" id="FXTX01000002">
    <property type="protein sequence ID" value="SMP03593.1"/>
    <property type="molecule type" value="Genomic_DNA"/>
</dbReference>
<dbReference type="GO" id="GO:0006355">
    <property type="term" value="P:regulation of DNA-templated transcription"/>
    <property type="evidence" value="ECO:0007669"/>
    <property type="project" value="InterPro"/>
</dbReference>
<proteinExistence type="predicted"/>
<comment type="caution">
    <text evidence="1">The sequence shown here is derived from an EMBL/GenBank/DDBJ whole genome shotgun (WGS) entry which is preliminary data.</text>
</comment>
<protein>
    <submittedName>
        <fullName evidence="1">Uncharacterized protein</fullName>
    </submittedName>
</protein>
<dbReference type="Gene3D" id="1.10.1220.10">
    <property type="entry name" value="Met repressor-like"/>
    <property type="match status" value="1"/>
</dbReference>
<reference evidence="1" key="1">
    <citation type="submission" date="2017-05" db="EMBL/GenBank/DDBJ databases">
        <authorList>
            <person name="Varghese N."/>
            <person name="Submissions S."/>
        </authorList>
    </citation>
    <scope>NUCLEOTIDE SEQUENCE</scope>
    <source>
        <strain evidence="1">DSM 18763</strain>
    </source>
</reference>
<name>A0AA45WJL6_9AQUI</name>
<organism evidence="1 2">
    <name type="scientific">Venenivibrio stagnispumantis</name>
    <dbReference type="NCBI Taxonomy" id="407998"/>
    <lineage>
        <taxon>Bacteria</taxon>
        <taxon>Pseudomonadati</taxon>
        <taxon>Aquificota</taxon>
        <taxon>Aquificia</taxon>
        <taxon>Aquificales</taxon>
        <taxon>Hydrogenothermaceae</taxon>
        <taxon>Venenivibrio</taxon>
    </lineage>
</organism>
<evidence type="ECO:0000313" key="2">
    <source>
        <dbReference type="Proteomes" id="UP001157947"/>
    </source>
</evidence>
<evidence type="ECO:0000313" key="1">
    <source>
        <dbReference type="EMBL" id="SMP03593.1"/>
    </source>
</evidence>
<keyword evidence="2" id="KW-1185">Reference proteome</keyword>
<dbReference type="CDD" id="cd21631">
    <property type="entry name" value="RHH_CopG_NikR-like"/>
    <property type="match status" value="1"/>
</dbReference>
<gene>
    <name evidence="1" type="ORF">SAMN06264868_102144</name>
</gene>
<dbReference type="Proteomes" id="UP001157947">
    <property type="component" value="Unassembled WGS sequence"/>
</dbReference>
<accession>A0AA45WJL6</accession>